<dbReference type="GO" id="GO:0016579">
    <property type="term" value="P:protein deubiquitination"/>
    <property type="evidence" value="ECO:0007669"/>
    <property type="project" value="InterPro"/>
</dbReference>
<evidence type="ECO:0000256" key="8">
    <source>
        <dbReference type="ARBA" id="ARBA00023015"/>
    </source>
</evidence>
<keyword evidence="5" id="KW-0833">Ubl conjugation pathway</keyword>
<dbReference type="GO" id="GO:0005634">
    <property type="term" value="C:nucleus"/>
    <property type="evidence" value="ECO:0007669"/>
    <property type="project" value="UniProtKB-SubCell"/>
</dbReference>
<evidence type="ECO:0000256" key="10">
    <source>
        <dbReference type="ARBA" id="ARBA00023242"/>
    </source>
</evidence>
<evidence type="ECO:0000256" key="12">
    <source>
        <dbReference type="PROSITE-ProRule" id="PRU00331"/>
    </source>
</evidence>
<keyword evidence="6" id="KW-0378">Hydrolase</keyword>
<dbReference type="GO" id="GO:0004843">
    <property type="term" value="F:cysteine-type deubiquitinase activity"/>
    <property type="evidence" value="ECO:0007669"/>
    <property type="project" value="UniProtKB-EC"/>
</dbReference>
<dbReference type="VEuPathDB" id="FungiDB:BD410DRAFT_115235"/>
<protein>
    <recommendedName>
        <fullName evidence="3">ubiquitinyl hydrolase 1</fullName>
        <ecNumber evidence="3">3.4.19.12</ecNumber>
    </recommendedName>
</protein>
<dbReference type="InterPro" id="IPR003903">
    <property type="entry name" value="UIM_dom"/>
</dbReference>
<dbReference type="SMART" id="SM01246">
    <property type="entry name" value="Josephin"/>
    <property type="match status" value="1"/>
</dbReference>
<comment type="catalytic activity">
    <reaction evidence="1">
        <text>Thiol-dependent hydrolysis of ester, thioester, amide, peptide and isopeptide bonds formed by the C-terminal Gly of ubiquitin (a 76-residue protein attached to proteins as an intracellular targeting signal).</text>
        <dbReference type="EC" id="3.4.19.12"/>
    </reaction>
</comment>
<dbReference type="GO" id="GO:0006508">
    <property type="term" value="P:proteolysis"/>
    <property type="evidence" value="ECO:0007669"/>
    <property type="project" value="UniProtKB-KW"/>
</dbReference>
<sequence>MTQLRELTRSIYHERQQSGSMLCAQHALNSLLQGNYFTAPDLAHLAKSVDSLERESLSVESYEETSANMDDTGFFSVQVMEQALKVWGLNLVRWRGEEMRRYQDQPYKQLAFILNLEQHWLTLRRFGPALPNVDEDPGEGHWFNLNSSLDRPEWISPLYLSMVLQQMETEGYSVFVVCQANPNAPIALPRVDADIIAATVDAQNGPRGEGSSNTRPGGSESEPSHEMNGFEDEDFELQAALQASLTGGDYAGMAANHHPVPAPSLRPAPPPPSSGFVPTPSAPTGALGLHGLNEDDIDDEGTAGSADPVAASMARNKAIMDQMRREQEAALRESYDDEIARFHSLRRPQGPSAPGGLGQGIGDVMRNAEVEEEHREMLRAIEESRREQRARADAGGAEIDEDDEADEDYIPPQERMPGSFGVTPATHQPVIPAAPHQQHHAVYDDEDAELQAALRASLETIPEGFTIPATPPPRRFTPVAEQESTPGHLPVPLPASTSDDLDEHDYSQDTDHDDEMSDAPAATSQVPSPVIDVDEMRKMRLARFGG</sequence>
<evidence type="ECO:0000259" key="14">
    <source>
        <dbReference type="PROSITE" id="PS50957"/>
    </source>
</evidence>
<evidence type="ECO:0000256" key="4">
    <source>
        <dbReference type="ARBA" id="ARBA00022670"/>
    </source>
</evidence>
<dbReference type="STRING" id="50990.A0A4Y7QB00"/>
<dbReference type="EC" id="3.4.19.12" evidence="3"/>
<evidence type="ECO:0000256" key="9">
    <source>
        <dbReference type="ARBA" id="ARBA00023163"/>
    </source>
</evidence>
<name>A0A4Y7QB00_9AGAM</name>
<reference evidence="15 16" key="1">
    <citation type="submission" date="2018-06" db="EMBL/GenBank/DDBJ databases">
        <title>A transcriptomic atlas of mushroom development highlights an independent origin of complex multicellularity.</title>
        <authorList>
            <consortium name="DOE Joint Genome Institute"/>
            <person name="Krizsan K."/>
            <person name="Almasi E."/>
            <person name="Merenyi Z."/>
            <person name="Sahu N."/>
            <person name="Viragh M."/>
            <person name="Koszo T."/>
            <person name="Mondo S."/>
            <person name="Kiss B."/>
            <person name="Balint B."/>
            <person name="Kues U."/>
            <person name="Barry K."/>
            <person name="Hegedus J.C."/>
            <person name="Henrissat B."/>
            <person name="Johnson J."/>
            <person name="Lipzen A."/>
            <person name="Ohm R."/>
            <person name="Nagy I."/>
            <person name="Pangilinan J."/>
            <person name="Yan J."/>
            <person name="Xiong Y."/>
            <person name="Grigoriev I.V."/>
            <person name="Hibbett D.S."/>
            <person name="Nagy L.G."/>
        </authorList>
    </citation>
    <scope>NUCLEOTIDE SEQUENCE [LARGE SCALE GENOMIC DNA]</scope>
    <source>
        <strain evidence="15 16">SZMC22713</strain>
    </source>
</reference>
<gene>
    <name evidence="15" type="ORF">BD410DRAFT_115235</name>
</gene>
<feature type="region of interest" description="Disordered" evidence="13">
    <location>
        <begin position="200"/>
        <end position="228"/>
    </location>
</feature>
<dbReference type="AlphaFoldDB" id="A0A4Y7QB00"/>
<proteinExistence type="predicted"/>
<keyword evidence="10" id="KW-0539">Nucleus</keyword>
<dbReference type="PRINTS" id="PR01233">
    <property type="entry name" value="JOSEPHIN"/>
</dbReference>
<keyword evidence="4" id="KW-0645">Protease</keyword>
<feature type="active site" evidence="11">
    <location>
        <position position="146"/>
    </location>
</feature>
<dbReference type="Gene3D" id="3.90.70.40">
    <property type="match status" value="1"/>
</dbReference>
<evidence type="ECO:0000256" key="7">
    <source>
        <dbReference type="ARBA" id="ARBA00022807"/>
    </source>
</evidence>
<dbReference type="InterPro" id="IPR033865">
    <property type="entry name" value="Ataxin-3"/>
</dbReference>
<dbReference type="Pfam" id="PF02099">
    <property type="entry name" value="Josephin"/>
    <property type="match status" value="1"/>
</dbReference>
<dbReference type="InterPro" id="IPR006155">
    <property type="entry name" value="Josephin"/>
</dbReference>
<dbReference type="PROSITE" id="PS50330">
    <property type="entry name" value="UIM"/>
    <property type="match status" value="1"/>
</dbReference>
<feature type="active site" description="Proton acceptor" evidence="11">
    <location>
        <position position="119"/>
    </location>
</feature>
<evidence type="ECO:0000256" key="6">
    <source>
        <dbReference type="ARBA" id="ARBA00022801"/>
    </source>
</evidence>
<dbReference type="SMART" id="SM00726">
    <property type="entry name" value="UIM"/>
    <property type="match status" value="3"/>
</dbReference>
<dbReference type="Gene3D" id="1.10.287.10">
    <property type="entry name" value="S15/NS1, RNA-binding"/>
    <property type="match status" value="1"/>
</dbReference>
<feature type="compositionally biased region" description="Pro residues" evidence="13">
    <location>
        <begin position="260"/>
        <end position="273"/>
    </location>
</feature>
<dbReference type="PANTHER" id="PTHR14159">
    <property type="entry name" value="ATAXIN-3-RELATED"/>
    <property type="match status" value="1"/>
</dbReference>
<feature type="region of interest" description="Disordered" evidence="13">
    <location>
        <begin position="463"/>
        <end position="534"/>
    </location>
</feature>
<evidence type="ECO:0000256" key="5">
    <source>
        <dbReference type="ARBA" id="ARBA00022786"/>
    </source>
</evidence>
<feature type="region of interest" description="Disordered" evidence="13">
    <location>
        <begin position="250"/>
        <end position="309"/>
    </location>
</feature>
<evidence type="ECO:0000313" key="15">
    <source>
        <dbReference type="EMBL" id="TDL24262.1"/>
    </source>
</evidence>
<organism evidence="15 16">
    <name type="scientific">Rickenella mellea</name>
    <dbReference type="NCBI Taxonomy" id="50990"/>
    <lineage>
        <taxon>Eukaryota</taxon>
        <taxon>Fungi</taxon>
        <taxon>Dikarya</taxon>
        <taxon>Basidiomycota</taxon>
        <taxon>Agaricomycotina</taxon>
        <taxon>Agaricomycetes</taxon>
        <taxon>Hymenochaetales</taxon>
        <taxon>Rickenellaceae</taxon>
        <taxon>Rickenella</taxon>
    </lineage>
</organism>
<dbReference type="EMBL" id="ML170167">
    <property type="protein sequence ID" value="TDL24262.1"/>
    <property type="molecule type" value="Genomic_DNA"/>
</dbReference>
<evidence type="ECO:0000313" key="16">
    <source>
        <dbReference type="Proteomes" id="UP000294933"/>
    </source>
</evidence>
<dbReference type="PROSITE" id="PS50957">
    <property type="entry name" value="JOSEPHIN"/>
    <property type="match status" value="1"/>
</dbReference>
<accession>A0A4Y7QB00</accession>
<feature type="domain" description="Josephin" evidence="14">
    <location>
        <begin position="8"/>
        <end position="192"/>
    </location>
</feature>
<keyword evidence="8" id="KW-0805">Transcription regulation</keyword>
<feature type="region of interest" description="Disordered" evidence="13">
    <location>
        <begin position="384"/>
        <end position="405"/>
    </location>
</feature>
<comment type="caution">
    <text evidence="12">Lacks conserved residue(s) required for the propagation of feature annotation.</text>
</comment>
<dbReference type="OrthoDB" id="10063692at2759"/>
<dbReference type="Proteomes" id="UP000294933">
    <property type="component" value="Unassembled WGS sequence"/>
</dbReference>
<evidence type="ECO:0000256" key="3">
    <source>
        <dbReference type="ARBA" id="ARBA00012759"/>
    </source>
</evidence>
<evidence type="ECO:0000256" key="13">
    <source>
        <dbReference type="SAM" id="MobiDB-lite"/>
    </source>
</evidence>
<keyword evidence="9" id="KW-0804">Transcription</keyword>
<evidence type="ECO:0000256" key="1">
    <source>
        <dbReference type="ARBA" id="ARBA00000707"/>
    </source>
</evidence>
<keyword evidence="16" id="KW-1185">Reference proteome</keyword>
<evidence type="ECO:0000256" key="11">
    <source>
        <dbReference type="PIRSR" id="PIRSR633865-1"/>
    </source>
</evidence>
<comment type="subcellular location">
    <subcellularLocation>
        <location evidence="2">Nucleus</location>
    </subcellularLocation>
</comment>
<dbReference type="PANTHER" id="PTHR14159:SF0">
    <property type="entry name" value="ATAXIN-3-RELATED"/>
    <property type="match status" value="1"/>
</dbReference>
<evidence type="ECO:0000256" key="2">
    <source>
        <dbReference type="ARBA" id="ARBA00004123"/>
    </source>
</evidence>
<feature type="active site" description="Nucleophile" evidence="11">
    <location>
        <position position="23"/>
    </location>
</feature>
<keyword evidence="7" id="KW-0788">Thiol protease</keyword>